<feature type="region of interest" description="Disordered" evidence="1">
    <location>
        <begin position="351"/>
        <end position="373"/>
    </location>
</feature>
<protein>
    <submittedName>
        <fullName evidence="2">Uncharacterized protein</fullName>
    </submittedName>
</protein>
<dbReference type="Proteomes" id="UP000266313">
    <property type="component" value="Chromosome"/>
</dbReference>
<evidence type="ECO:0000313" key="3">
    <source>
        <dbReference type="Proteomes" id="UP000266313"/>
    </source>
</evidence>
<evidence type="ECO:0000256" key="1">
    <source>
        <dbReference type="SAM" id="MobiDB-lite"/>
    </source>
</evidence>
<dbReference type="PANTHER" id="PTHR35399">
    <property type="entry name" value="SLR8030 PROTEIN"/>
    <property type="match status" value="1"/>
</dbReference>
<gene>
    <name evidence="2" type="ORF">sS8_0344</name>
</gene>
<accession>A0A286P3U0</accession>
<dbReference type="AlphaFoldDB" id="A0A286P3U0"/>
<keyword evidence="3" id="KW-1185">Reference proteome</keyword>
<dbReference type="EMBL" id="AP017928">
    <property type="protein sequence ID" value="BBA32312.1"/>
    <property type="molecule type" value="Genomic_DNA"/>
</dbReference>
<dbReference type="Pfam" id="PF05787">
    <property type="entry name" value="PhoX"/>
    <property type="match status" value="1"/>
</dbReference>
<reference evidence="2 3" key="1">
    <citation type="submission" date="2016-12" db="EMBL/GenBank/DDBJ databases">
        <title>Genome sequencing of Methylocaldum marinum.</title>
        <authorList>
            <person name="Takeuchi M."/>
            <person name="Kamagata Y."/>
            <person name="Hiraoka S."/>
            <person name="Oshima K."/>
            <person name="Hattori M."/>
            <person name="Iwasaki W."/>
        </authorList>
    </citation>
    <scope>NUCLEOTIDE SEQUENCE [LARGE SCALE GENOMIC DNA]</scope>
    <source>
        <strain evidence="2 3">S8</strain>
    </source>
</reference>
<dbReference type="PANTHER" id="PTHR35399:SF2">
    <property type="entry name" value="DUF839 DOMAIN-CONTAINING PROTEIN"/>
    <property type="match status" value="1"/>
</dbReference>
<name>A0A286P3U0_9GAMM</name>
<proteinExistence type="predicted"/>
<dbReference type="KEGG" id="mmai:sS8_0344"/>
<evidence type="ECO:0000313" key="2">
    <source>
        <dbReference type="EMBL" id="BBA32312.1"/>
    </source>
</evidence>
<dbReference type="InterPro" id="IPR008557">
    <property type="entry name" value="PhoX"/>
</dbReference>
<organism evidence="2 3">
    <name type="scientific">Methylocaldum marinum</name>
    <dbReference type="NCBI Taxonomy" id="1432792"/>
    <lineage>
        <taxon>Bacteria</taxon>
        <taxon>Pseudomonadati</taxon>
        <taxon>Pseudomonadota</taxon>
        <taxon>Gammaproteobacteria</taxon>
        <taxon>Methylococcales</taxon>
        <taxon>Methylococcaceae</taxon>
        <taxon>Methylocaldum</taxon>
    </lineage>
</organism>
<sequence>MWKKVAVYGLCVAEIKKDCSGSWRVIPGRYSRRITERTPVDIAGPARGSGLLSTKYSPDGTRTRGIFVDCAYSFTPWRTYLVCEKNWAFYFANRTGRSREQARYGISTESSRKGWVENDRNAPEHVRFDASAWGNDAKEDYRNEPNCHGWILEIDPFNPESMPKKRTAMGRLAHACAWLAPVKEGHPLVWYLSDDDPNEYIYKFVTKTRFHRRTACGDMLDEGTLYAARFNEDGTGDWLALDLGEPSFRAAAAARHAVFRNQAEVLVNTRLAADVVGATAMNRPQWKSVYPQACEIYLSTTDSRAGMAQAAHPPAVRAPEPCGHIVRWSEQDRRSFATKFTWDLVSIAEEDENPVQFSGSGPEHLPNRRASPA</sequence>